<proteinExistence type="predicted"/>
<dbReference type="Proteomes" id="UP000061432">
    <property type="component" value="Chromosome"/>
</dbReference>
<sequence>MPRDYFDIMDATQSVPDEAGLDCRDLDEAHRQARTLIADAMTGPEATRIDWCAWRVEVRDEVHGLVFTVPFPVTLR</sequence>
<reference evidence="3" key="2">
    <citation type="submission" date="2015-01" db="EMBL/GenBank/DDBJ databases">
        <title>Complete genome sequence of Methylobacterium aquaticum strain 22A.</title>
        <authorList>
            <person name="Tani A."/>
            <person name="Ogura Y."/>
            <person name="Hayashi T."/>
        </authorList>
    </citation>
    <scope>NUCLEOTIDE SEQUENCE [LARGE SCALE GENOMIC DNA]</scope>
    <source>
        <strain evidence="3">MA-22A</strain>
    </source>
</reference>
<dbReference type="AlphaFoldDB" id="A0A0C6FV72"/>
<feature type="domain" description="DUF6894" evidence="1">
    <location>
        <begin position="5"/>
        <end position="71"/>
    </location>
</feature>
<organism evidence="2 3">
    <name type="scientific">Methylobacterium aquaticum</name>
    <dbReference type="NCBI Taxonomy" id="270351"/>
    <lineage>
        <taxon>Bacteria</taxon>
        <taxon>Pseudomonadati</taxon>
        <taxon>Pseudomonadota</taxon>
        <taxon>Alphaproteobacteria</taxon>
        <taxon>Hyphomicrobiales</taxon>
        <taxon>Methylobacteriaceae</taxon>
        <taxon>Methylobacterium</taxon>
    </lineage>
</organism>
<reference evidence="2 3" key="1">
    <citation type="journal article" date="2015" name="Genome Announc.">
        <title>Complete Genome Sequence of Methylobacterium aquaticum Strain 22A, Isolated from Racomitrium japonicum Moss.</title>
        <authorList>
            <person name="Tani A."/>
            <person name="Ogura Y."/>
            <person name="Hayashi T."/>
            <person name="Kimbara K."/>
        </authorList>
    </citation>
    <scope>NUCLEOTIDE SEQUENCE [LARGE SCALE GENOMIC DNA]</scope>
    <source>
        <strain evidence="2 3">MA-22A</strain>
    </source>
</reference>
<evidence type="ECO:0000313" key="3">
    <source>
        <dbReference type="Proteomes" id="UP000061432"/>
    </source>
</evidence>
<dbReference type="OrthoDB" id="8020695at2"/>
<dbReference type="Pfam" id="PF21834">
    <property type="entry name" value="DUF6894"/>
    <property type="match status" value="1"/>
</dbReference>
<evidence type="ECO:0000313" key="2">
    <source>
        <dbReference type="EMBL" id="BAQ47060.1"/>
    </source>
</evidence>
<dbReference type="InterPro" id="IPR054189">
    <property type="entry name" value="DUF6894"/>
</dbReference>
<dbReference type="PATRIC" id="fig|270351.10.peg.3870"/>
<name>A0A0C6FV72_9HYPH</name>
<accession>A0A0C6FV72</accession>
<protein>
    <recommendedName>
        <fullName evidence="1">DUF6894 domain-containing protein</fullName>
    </recommendedName>
</protein>
<dbReference type="KEGG" id="maqu:Maq22A_c20040"/>
<evidence type="ECO:0000259" key="1">
    <source>
        <dbReference type="Pfam" id="PF21834"/>
    </source>
</evidence>
<dbReference type="EMBL" id="AP014704">
    <property type="protein sequence ID" value="BAQ47060.1"/>
    <property type="molecule type" value="Genomic_DNA"/>
</dbReference>
<dbReference type="STRING" id="270351.Maq22A_c20040"/>
<gene>
    <name evidence="2" type="ORF">Maq22A_c20040</name>
</gene>